<dbReference type="Proteomes" id="UP001595823">
    <property type="component" value="Unassembled WGS sequence"/>
</dbReference>
<dbReference type="InterPro" id="IPR003804">
    <property type="entry name" value="Lactate_perm"/>
</dbReference>
<comment type="subcellular location">
    <subcellularLocation>
        <location evidence="1 8">Cell membrane</location>
        <topology evidence="1 8">Multi-pass membrane protein</topology>
    </subcellularLocation>
</comment>
<feature type="transmembrane region" description="Helical" evidence="8">
    <location>
        <begin position="147"/>
        <end position="170"/>
    </location>
</feature>
<accession>A0ABV8TV83</accession>
<evidence type="ECO:0000256" key="6">
    <source>
        <dbReference type="ARBA" id="ARBA00022989"/>
    </source>
</evidence>
<name>A0ABV8TV83_9ACTN</name>
<feature type="transmembrane region" description="Helical" evidence="8">
    <location>
        <begin position="421"/>
        <end position="440"/>
    </location>
</feature>
<feature type="transmembrane region" description="Helical" evidence="8">
    <location>
        <begin position="26"/>
        <end position="47"/>
    </location>
</feature>
<keyword evidence="10" id="KW-1185">Reference proteome</keyword>
<dbReference type="RefSeq" id="WP_380618055.1">
    <property type="nucleotide sequence ID" value="NZ_JBHSDK010000003.1"/>
</dbReference>
<dbReference type="PANTHER" id="PTHR30003:SF0">
    <property type="entry name" value="GLYCOLATE PERMEASE GLCA-RELATED"/>
    <property type="match status" value="1"/>
</dbReference>
<dbReference type="Pfam" id="PF02652">
    <property type="entry name" value="Lactate_perm"/>
    <property type="match status" value="1"/>
</dbReference>
<evidence type="ECO:0000256" key="5">
    <source>
        <dbReference type="ARBA" id="ARBA00022692"/>
    </source>
</evidence>
<evidence type="ECO:0000256" key="8">
    <source>
        <dbReference type="RuleBase" id="RU365092"/>
    </source>
</evidence>
<evidence type="ECO:0000256" key="1">
    <source>
        <dbReference type="ARBA" id="ARBA00004651"/>
    </source>
</evidence>
<organism evidence="9 10">
    <name type="scientific">Salininema proteolyticum</name>
    <dbReference type="NCBI Taxonomy" id="1607685"/>
    <lineage>
        <taxon>Bacteria</taxon>
        <taxon>Bacillati</taxon>
        <taxon>Actinomycetota</taxon>
        <taxon>Actinomycetes</taxon>
        <taxon>Glycomycetales</taxon>
        <taxon>Glycomycetaceae</taxon>
        <taxon>Salininema</taxon>
    </lineage>
</organism>
<feature type="transmembrane region" description="Helical" evidence="8">
    <location>
        <begin position="265"/>
        <end position="282"/>
    </location>
</feature>
<feature type="transmembrane region" description="Helical" evidence="8">
    <location>
        <begin position="452"/>
        <end position="474"/>
    </location>
</feature>
<comment type="function">
    <text evidence="8">Uptake of L-lactate across the membrane. Can also transport D-lactate and glycolate.</text>
</comment>
<comment type="similarity">
    <text evidence="2 8">Belongs to the lactate permease family.</text>
</comment>
<protein>
    <recommendedName>
        <fullName evidence="8">L-lactate permease</fullName>
    </recommendedName>
</protein>
<evidence type="ECO:0000313" key="9">
    <source>
        <dbReference type="EMBL" id="MFC4334323.1"/>
    </source>
</evidence>
<sequence length="477" mass="48097">MATTLAAVSPLLIVLGLTALLRRPAHLASLSGLAATAVLLLAVPAFATGPDGWGRASAAAALITLSAAAVILPGLYLNQQLARRKVDRTLIEWTRSLPMSPPHKSALVVVALAPALESLTGFGVSLLVTVPLLLAMTDRPTAVKQSLLSMNIMPWGTLGLATIVGSSLAGQPATDLSLATAAVSAGVFPLFGALSAAMVAQQGKRASAVASGALLGGVFSTALLGLNATGVVELAGVGAGITTTAVGLLLFSGRRGIPLPPWEAVRPYALLFGLVALVRLLPAAGVPHDALTVRSGDVSFDVLSSPGLALLATVLILGRGAVDGHLAGQAGRRAWKPVTALAGFTFMAQLMVHSSMVDTIGRALPVTTVLGFLFASVLLGMASGYLTGSGVGGNALMMPLQANVGGQLGQPLLFSAVQNSAAGHTVFASMPIILLTLAIAGEGEKGEDTMLIRYSLAVTVGVYLVLAGGALVLWSTG</sequence>
<evidence type="ECO:0000256" key="2">
    <source>
        <dbReference type="ARBA" id="ARBA00010100"/>
    </source>
</evidence>
<comment type="caution">
    <text evidence="9">The sequence shown here is derived from an EMBL/GenBank/DDBJ whole genome shotgun (WGS) entry which is preliminary data.</text>
</comment>
<keyword evidence="7 8" id="KW-0472">Membrane</keyword>
<evidence type="ECO:0000256" key="7">
    <source>
        <dbReference type="ARBA" id="ARBA00023136"/>
    </source>
</evidence>
<evidence type="ECO:0000256" key="4">
    <source>
        <dbReference type="ARBA" id="ARBA00022475"/>
    </source>
</evidence>
<evidence type="ECO:0000313" key="10">
    <source>
        <dbReference type="Proteomes" id="UP001595823"/>
    </source>
</evidence>
<feature type="transmembrane region" description="Helical" evidence="8">
    <location>
        <begin position="234"/>
        <end position="253"/>
    </location>
</feature>
<gene>
    <name evidence="9" type="ORF">ACFPET_03825</name>
</gene>
<reference evidence="10" key="1">
    <citation type="journal article" date="2019" name="Int. J. Syst. Evol. Microbiol.">
        <title>The Global Catalogue of Microorganisms (GCM) 10K type strain sequencing project: providing services to taxonomists for standard genome sequencing and annotation.</title>
        <authorList>
            <consortium name="The Broad Institute Genomics Platform"/>
            <consortium name="The Broad Institute Genome Sequencing Center for Infectious Disease"/>
            <person name="Wu L."/>
            <person name="Ma J."/>
        </authorList>
    </citation>
    <scope>NUCLEOTIDE SEQUENCE [LARGE SCALE GENOMIC DNA]</scope>
    <source>
        <strain evidence="10">IBRC-M 10908</strain>
    </source>
</reference>
<proteinExistence type="inferred from homology"/>
<evidence type="ECO:0000256" key="3">
    <source>
        <dbReference type="ARBA" id="ARBA00022448"/>
    </source>
</evidence>
<keyword evidence="6 8" id="KW-1133">Transmembrane helix</keyword>
<feature type="transmembrane region" description="Helical" evidence="8">
    <location>
        <begin position="302"/>
        <end position="322"/>
    </location>
</feature>
<keyword evidence="3 8" id="KW-0813">Transport</keyword>
<dbReference type="EMBL" id="JBHSDK010000003">
    <property type="protein sequence ID" value="MFC4334323.1"/>
    <property type="molecule type" value="Genomic_DNA"/>
</dbReference>
<feature type="transmembrane region" description="Helical" evidence="8">
    <location>
        <begin position="59"/>
        <end position="77"/>
    </location>
</feature>
<keyword evidence="4 8" id="KW-1003">Cell membrane</keyword>
<dbReference type="PANTHER" id="PTHR30003">
    <property type="entry name" value="L-LACTATE PERMEASE"/>
    <property type="match status" value="1"/>
</dbReference>
<feature type="transmembrane region" description="Helical" evidence="8">
    <location>
        <begin position="364"/>
        <end position="388"/>
    </location>
</feature>
<keyword evidence="5 8" id="KW-0812">Transmembrane</keyword>
<feature type="transmembrane region" description="Helical" evidence="8">
    <location>
        <begin position="176"/>
        <end position="199"/>
    </location>
</feature>
<feature type="transmembrane region" description="Helical" evidence="8">
    <location>
        <begin position="206"/>
        <end position="228"/>
    </location>
</feature>